<comment type="caution">
    <text evidence="2">The sequence shown here is derived from an EMBL/GenBank/DDBJ whole genome shotgun (WGS) entry which is preliminary data.</text>
</comment>
<evidence type="ECO:0000313" key="3">
    <source>
        <dbReference type="Proteomes" id="UP000441585"/>
    </source>
</evidence>
<dbReference type="EMBL" id="WKKF01000008">
    <property type="protein sequence ID" value="MRX56122.1"/>
    <property type="molecule type" value="Genomic_DNA"/>
</dbReference>
<dbReference type="InterPro" id="IPR042095">
    <property type="entry name" value="SUMF_sf"/>
</dbReference>
<accession>A0A6I2MG56</accession>
<protein>
    <submittedName>
        <fullName evidence="2">SUMF1/EgtB/PvdO family nonheme iron enzyme</fullName>
    </submittedName>
</protein>
<dbReference type="Pfam" id="PF03781">
    <property type="entry name" value="FGE-sulfatase"/>
    <property type="match status" value="1"/>
</dbReference>
<proteinExistence type="predicted"/>
<dbReference type="InterPro" id="IPR051043">
    <property type="entry name" value="Sulfatase_Mod_Factor_Kinase"/>
</dbReference>
<name>A0A6I2MG56_9BACI</name>
<dbReference type="Proteomes" id="UP000441585">
    <property type="component" value="Unassembled WGS sequence"/>
</dbReference>
<dbReference type="InterPro" id="IPR016187">
    <property type="entry name" value="CTDL_fold"/>
</dbReference>
<evidence type="ECO:0000313" key="2">
    <source>
        <dbReference type="EMBL" id="MRX56122.1"/>
    </source>
</evidence>
<dbReference type="GO" id="GO:0120147">
    <property type="term" value="F:formylglycine-generating oxidase activity"/>
    <property type="evidence" value="ECO:0007669"/>
    <property type="project" value="TreeGrafter"/>
</dbReference>
<dbReference type="InterPro" id="IPR005532">
    <property type="entry name" value="SUMF_dom"/>
</dbReference>
<feature type="domain" description="Sulfatase-modifying factor enzyme-like" evidence="1">
    <location>
        <begin position="1"/>
        <end position="278"/>
    </location>
</feature>
<organism evidence="2 3">
    <name type="scientific">Metabacillus idriensis</name>
    <dbReference type="NCBI Taxonomy" id="324768"/>
    <lineage>
        <taxon>Bacteria</taxon>
        <taxon>Bacillati</taxon>
        <taxon>Bacillota</taxon>
        <taxon>Bacilli</taxon>
        <taxon>Bacillales</taxon>
        <taxon>Bacillaceae</taxon>
        <taxon>Metabacillus</taxon>
    </lineage>
</organism>
<keyword evidence="3" id="KW-1185">Reference proteome</keyword>
<reference evidence="2 3" key="1">
    <citation type="submission" date="2019-11" db="EMBL/GenBank/DDBJ databases">
        <title>Bacillus idriensis genome.</title>
        <authorList>
            <person name="Konopka E.N."/>
            <person name="Newman J.D."/>
        </authorList>
    </citation>
    <scope>NUCLEOTIDE SEQUENCE [LARGE SCALE GENOMIC DNA]</scope>
    <source>
        <strain evidence="2 3">DSM 19097</strain>
    </source>
</reference>
<evidence type="ECO:0000259" key="1">
    <source>
        <dbReference type="Pfam" id="PF03781"/>
    </source>
</evidence>
<gene>
    <name evidence="2" type="ORF">GJU41_19370</name>
</gene>
<dbReference type="Gene3D" id="3.90.1580.10">
    <property type="entry name" value="paralog of FGE (formylglycine-generating enzyme)"/>
    <property type="match status" value="1"/>
</dbReference>
<dbReference type="PANTHER" id="PTHR23150">
    <property type="entry name" value="SULFATASE MODIFYING FACTOR 1, 2"/>
    <property type="match status" value="1"/>
</dbReference>
<dbReference type="AlphaFoldDB" id="A0A6I2MG56"/>
<dbReference type="SUPFAM" id="SSF56436">
    <property type="entry name" value="C-type lectin-like"/>
    <property type="match status" value="1"/>
</dbReference>
<sequence>MVLLDGGSFIMGSDSKEGFSKDGEGPAREVILSPFYIDIYAVTNKQFKQFVHETGYITAAELYGWSFVFDQFLSEEALAAKPERVPGLPWWAAVYGASWKQPEGPGSFIENRLDHPAVHVSWKDAQSYCIWAGKRLPTEAEWEYAARGNLKQKRYAWGDELLIDGKHQCNIWQGVFPDKNTARNGYIGTTPVHAYTPNGFGLYNVCGNVWEWCADWFSRAYHIESSTFNPTGPAVGQAKSMRGGSYLCHNSYCNRYRVAARSSNSPDSSSGNIGFRCAADVVN</sequence>
<dbReference type="PANTHER" id="PTHR23150:SF19">
    <property type="entry name" value="FORMYLGLYCINE-GENERATING ENZYME"/>
    <property type="match status" value="1"/>
</dbReference>